<dbReference type="Proteomes" id="UP000241769">
    <property type="component" value="Unassembled WGS sequence"/>
</dbReference>
<evidence type="ECO:0000313" key="1">
    <source>
        <dbReference type="EMBL" id="PRP87180.1"/>
    </source>
</evidence>
<sequence>MPVLRYQDMVSVVRCWLGTTSDGLNFQCLDAFCSLLCLIFIPRLTQSSPVQTANITNTMKTILLALGLAAVCLASADGSFAAAGPDGAVKYSSNEAARLLSIASILNGGTNDVDDRGLLSDINIIGNFIGGKKNRIDAINDFGGDFSGFAKRSDFLGDTFGCFRYYNGENFSLVDLIYDLLTPHRQSQATSAFFGMKRYAALTDDFSLLRDLNVIGNFIGGKENRIDTINRYKGIGSGAF</sequence>
<proteinExistence type="predicted"/>
<name>A0A2P6NTC5_9EUKA</name>
<organism evidence="1 2">
    <name type="scientific">Planoprotostelium fungivorum</name>
    <dbReference type="NCBI Taxonomy" id="1890364"/>
    <lineage>
        <taxon>Eukaryota</taxon>
        <taxon>Amoebozoa</taxon>
        <taxon>Evosea</taxon>
        <taxon>Variosea</taxon>
        <taxon>Cavosteliida</taxon>
        <taxon>Cavosteliaceae</taxon>
        <taxon>Planoprotostelium</taxon>
    </lineage>
</organism>
<dbReference type="InParanoid" id="A0A2P6NTC5"/>
<gene>
    <name evidence="1" type="ORF">PROFUN_01442</name>
</gene>
<keyword evidence="2" id="KW-1185">Reference proteome</keyword>
<protein>
    <submittedName>
        <fullName evidence="1">Uncharacterized protein</fullName>
    </submittedName>
</protein>
<dbReference type="AlphaFoldDB" id="A0A2P6NTC5"/>
<comment type="caution">
    <text evidence="1">The sequence shown here is derived from an EMBL/GenBank/DDBJ whole genome shotgun (WGS) entry which is preliminary data.</text>
</comment>
<evidence type="ECO:0000313" key="2">
    <source>
        <dbReference type="Proteomes" id="UP000241769"/>
    </source>
</evidence>
<dbReference type="EMBL" id="MDYQ01000022">
    <property type="protein sequence ID" value="PRP87180.1"/>
    <property type="molecule type" value="Genomic_DNA"/>
</dbReference>
<reference evidence="1 2" key="1">
    <citation type="journal article" date="2018" name="Genome Biol. Evol.">
        <title>Multiple Roots of Fruiting Body Formation in Amoebozoa.</title>
        <authorList>
            <person name="Hillmann F."/>
            <person name="Forbes G."/>
            <person name="Novohradska S."/>
            <person name="Ferling I."/>
            <person name="Riege K."/>
            <person name="Groth M."/>
            <person name="Westermann M."/>
            <person name="Marz M."/>
            <person name="Spaller T."/>
            <person name="Winckler T."/>
            <person name="Schaap P."/>
            <person name="Glockner G."/>
        </authorList>
    </citation>
    <scope>NUCLEOTIDE SEQUENCE [LARGE SCALE GENOMIC DNA]</scope>
    <source>
        <strain evidence="1 2">Jena</strain>
    </source>
</reference>
<accession>A0A2P6NTC5</accession>